<dbReference type="PROSITE" id="PS50937">
    <property type="entry name" value="HTH_MERR_2"/>
    <property type="match status" value="1"/>
</dbReference>
<dbReference type="SMART" id="SM00422">
    <property type="entry name" value="HTH_MERR"/>
    <property type="match status" value="1"/>
</dbReference>
<evidence type="ECO:0000256" key="6">
    <source>
        <dbReference type="SAM" id="Coils"/>
    </source>
</evidence>
<evidence type="ECO:0000256" key="4">
    <source>
        <dbReference type="ARBA" id="ARBA00023125"/>
    </source>
</evidence>
<dbReference type="AlphaFoldDB" id="A0A931D110"/>
<dbReference type="InterPro" id="IPR009061">
    <property type="entry name" value="DNA-bd_dom_put_sf"/>
</dbReference>
<dbReference type="NCBIfam" id="TIGR02044">
    <property type="entry name" value="CueR"/>
    <property type="match status" value="1"/>
</dbReference>
<keyword evidence="4" id="KW-0238">DNA-binding</keyword>
<dbReference type="GO" id="GO:0003677">
    <property type="term" value="F:DNA binding"/>
    <property type="evidence" value="ECO:0007669"/>
    <property type="project" value="UniProtKB-KW"/>
</dbReference>
<evidence type="ECO:0000256" key="1">
    <source>
        <dbReference type="ARBA" id="ARBA00004496"/>
    </source>
</evidence>
<dbReference type="EMBL" id="JACFYX010000002">
    <property type="protein sequence ID" value="MBG0834078.1"/>
    <property type="molecule type" value="Genomic_DNA"/>
</dbReference>
<organism evidence="8 9">
    <name type="scientific">Pseudomonas chaetocerotis</name>
    <dbReference type="NCBI Taxonomy" id="2758695"/>
    <lineage>
        <taxon>Bacteria</taxon>
        <taxon>Pseudomonadati</taxon>
        <taxon>Pseudomonadota</taxon>
        <taxon>Gammaproteobacteria</taxon>
        <taxon>Pseudomonadales</taxon>
        <taxon>Pseudomonadaceae</taxon>
        <taxon>Pseudomonas</taxon>
    </lineage>
</organism>
<accession>A0A931D110</accession>
<dbReference type="PROSITE" id="PS00552">
    <property type="entry name" value="HTH_MERR_1"/>
    <property type="match status" value="1"/>
</dbReference>
<dbReference type="RefSeq" id="WP_196473779.1">
    <property type="nucleotide sequence ID" value="NZ_JACFYX020000001.1"/>
</dbReference>
<evidence type="ECO:0000313" key="9">
    <source>
        <dbReference type="Proteomes" id="UP000596932"/>
    </source>
</evidence>
<keyword evidence="2" id="KW-0963">Cytoplasm</keyword>
<proteinExistence type="predicted"/>
<dbReference type="Pfam" id="PF09278">
    <property type="entry name" value="MerR-DNA-bind"/>
    <property type="match status" value="1"/>
</dbReference>
<keyword evidence="6" id="KW-0175">Coiled coil</keyword>
<protein>
    <submittedName>
        <fullName evidence="8">Cu(I)-responsive transcriptional regulator</fullName>
    </submittedName>
</protein>
<dbReference type="GO" id="GO:0045893">
    <property type="term" value="P:positive regulation of DNA-templated transcription"/>
    <property type="evidence" value="ECO:0007669"/>
    <property type="project" value="InterPro"/>
</dbReference>
<name>A0A931D110_9PSED</name>
<keyword evidence="3" id="KW-0805">Transcription regulation</keyword>
<evidence type="ECO:0000256" key="5">
    <source>
        <dbReference type="ARBA" id="ARBA00023163"/>
    </source>
</evidence>
<evidence type="ECO:0000256" key="2">
    <source>
        <dbReference type="ARBA" id="ARBA00022490"/>
    </source>
</evidence>
<dbReference type="PRINTS" id="PR00040">
    <property type="entry name" value="HTHMERR"/>
</dbReference>
<sequence>MNIGQAAKHTGLSAKMIRYYESIDLLPHAGRSESGYRQYGTADLHRLAFIKRARDLGFSLEEVGKLLALWQDKRRASADVKALAEEHIAELERKITEMSALRDTLLELANSCQGNDRPDCPILRGIEQGVGCDAAKCSPRNEGAS</sequence>
<dbReference type="CDD" id="cd01108">
    <property type="entry name" value="HTH_CueR"/>
    <property type="match status" value="1"/>
</dbReference>
<dbReference type="Proteomes" id="UP000596932">
    <property type="component" value="Unassembled WGS sequence"/>
</dbReference>
<evidence type="ECO:0000313" key="8">
    <source>
        <dbReference type="EMBL" id="MBG0834078.1"/>
    </source>
</evidence>
<feature type="domain" description="HTH merR-type" evidence="7">
    <location>
        <begin position="1"/>
        <end position="69"/>
    </location>
</feature>
<dbReference type="GO" id="GO:0005507">
    <property type="term" value="F:copper ion binding"/>
    <property type="evidence" value="ECO:0007669"/>
    <property type="project" value="InterPro"/>
</dbReference>
<keyword evidence="9" id="KW-1185">Reference proteome</keyword>
<reference evidence="8" key="1">
    <citation type="submission" date="2020-07" db="EMBL/GenBank/DDBJ databases">
        <title>Pseudomonas chaetoceroseae sp. nov., a new member of the Pseudomonas oleovorans group isolated from a culture of Chaetoceros calcitrans.</title>
        <authorList>
            <person name="Girard L."/>
            <person name="Lood C."/>
            <person name="De Mot R."/>
            <person name="Baudart J."/>
        </authorList>
    </citation>
    <scope>NUCLEOTIDE SEQUENCE</scope>
    <source>
        <strain evidence="8">536</strain>
    </source>
</reference>
<dbReference type="InterPro" id="IPR015358">
    <property type="entry name" value="Tscrpt_reg_MerR_DNA-bd"/>
</dbReference>
<dbReference type="PANTHER" id="PTHR30204">
    <property type="entry name" value="REDOX-CYCLING DRUG-SENSING TRANSCRIPTIONAL ACTIVATOR SOXR"/>
    <property type="match status" value="1"/>
</dbReference>
<gene>
    <name evidence="8" type="primary">cueR</name>
    <name evidence="8" type="ORF">H3221_02995</name>
</gene>
<evidence type="ECO:0000259" key="7">
    <source>
        <dbReference type="PROSITE" id="PS50937"/>
    </source>
</evidence>
<keyword evidence="5" id="KW-0804">Transcription</keyword>
<comment type="subcellular location">
    <subcellularLocation>
        <location evidence="1">Cytoplasm</location>
    </subcellularLocation>
</comment>
<dbReference type="InterPro" id="IPR011789">
    <property type="entry name" value="CueR"/>
</dbReference>
<dbReference type="GO" id="GO:0003700">
    <property type="term" value="F:DNA-binding transcription factor activity"/>
    <property type="evidence" value="ECO:0007669"/>
    <property type="project" value="InterPro"/>
</dbReference>
<dbReference type="PANTHER" id="PTHR30204:SF94">
    <property type="entry name" value="HEAVY METAL-DEPENDENT TRANSCRIPTIONAL REGULATOR HI_0293-RELATED"/>
    <property type="match status" value="1"/>
</dbReference>
<dbReference type="Gene3D" id="1.10.1660.10">
    <property type="match status" value="1"/>
</dbReference>
<feature type="coiled-coil region" evidence="6">
    <location>
        <begin position="81"/>
        <end position="108"/>
    </location>
</feature>
<evidence type="ECO:0000256" key="3">
    <source>
        <dbReference type="ARBA" id="ARBA00023015"/>
    </source>
</evidence>
<dbReference type="SUPFAM" id="SSF46955">
    <property type="entry name" value="Putative DNA-binding domain"/>
    <property type="match status" value="1"/>
</dbReference>
<dbReference type="InterPro" id="IPR047057">
    <property type="entry name" value="MerR_fam"/>
</dbReference>
<dbReference type="InterPro" id="IPR000551">
    <property type="entry name" value="MerR-type_HTH_dom"/>
</dbReference>
<dbReference type="Pfam" id="PF00376">
    <property type="entry name" value="MerR"/>
    <property type="match status" value="1"/>
</dbReference>
<comment type="caution">
    <text evidence="8">The sequence shown here is derived from an EMBL/GenBank/DDBJ whole genome shotgun (WGS) entry which is preliminary data.</text>
</comment>
<dbReference type="GO" id="GO:0005737">
    <property type="term" value="C:cytoplasm"/>
    <property type="evidence" value="ECO:0007669"/>
    <property type="project" value="UniProtKB-SubCell"/>
</dbReference>